<feature type="chain" id="PRO_5001643859" description="MRH domain-containing protein" evidence="11">
    <location>
        <begin position="27"/>
        <end position="397"/>
    </location>
</feature>
<dbReference type="SUPFAM" id="SSF50911">
    <property type="entry name" value="Mannose 6-phosphate receptor domain"/>
    <property type="match status" value="1"/>
</dbReference>
<evidence type="ECO:0000256" key="8">
    <source>
        <dbReference type="ARBA" id="ARBA00023180"/>
    </source>
</evidence>
<feature type="compositionally biased region" description="Acidic residues" evidence="9">
    <location>
        <begin position="386"/>
        <end position="397"/>
    </location>
</feature>
<dbReference type="PANTHER" id="PTHR15071:SF0">
    <property type="entry name" value="MANNOSE 6-PHOSPHATE RECEPTOR-LIKE PROTEIN 1"/>
    <property type="match status" value="1"/>
</dbReference>
<evidence type="ECO:0000256" key="7">
    <source>
        <dbReference type="ARBA" id="ARBA00023157"/>
    </source>
</evidence>
<dbReference type="PANTHER" id="PTHR15071">
    <property type="entry name" value="MANNOSE-6-PHOSPHATE RECEPTOR FAMILY MEMBER"/>
    <property type="match status" value="1"/>
</dbReference>
<comment type="subcellular location">
    <subcellularLocation>
        <location evidence="1">Endomembrane system</location>
    </subcellularLocation>
</comment>
<organism evidence="13 14">
    <name type="scientific">Jaapia argillacea MUCL 33604</name>
    <dbReference type="NCBI Taxonomy" id="933084"/>
    <lineage>
        <taxon>Eukaryota</taxon>
        <taxon>Fungi</taxon>
        <taxon>Dikarya</taxon>
        <taxon>Basidiomycota</taxon>
        <taxon>Agaricomycotina</taxon>
        <taxon>Agaricomycetes</taxon>
        <taxon>Agaricomycetidae</taxon>
        <taxon>Jaapiales</taxon>
        <taxon>Jaapiaceae</taxon>
        <taxon>Jaapia</taxon>
    </lineage>
</organism>
<evidence type="ECO:0000313" key="13">
    <source>
        <dbReference type="EMBL" id="KDQ62880.1"/>
    </source>
</evidence>
<evidence type="ECO:0000259" key="12">
    <source>
        <dbReference type="PROSITE" id="PS51914"/>
    </source>
</evidence>
<feature type="compositionally biased region" description="Polar residues" evidence="9">
    <location>
        <begin position="349"/>
        <end position="364"/>
    </location>
</feature>
<evidence type="ECO:0000256" key="3">
    <source>
        <dbReference type="ARBA" id="ARBA00022692"/>
    </source>
</evidence>
<dbReference type="GO" id="GO:0010008">
    <property type="term" value="C:endosome membrane"/>
    <property type="evidence" value="ECO:0007669"/>
    <property type="project" value="UniProtKB-SubCell"/>
</dbReference>
<keyword evidence="14" id="KW-1185">Reference proteome</keyword>
<evidence type="ECO:0000256" key="11">
    <source>
        <dbReference type="SAM" id="SignalP"/>
    </source>
</evidence>
<gene>
    <name evidence="13" type="ORF">JAAARDRAFT_75513</name>
</gene>
<dbReference type="InterPro" id="IPR044865">
    <property type="entry name" value="MRH_dom"/>
</dbReference>
<feature type="domain" description="MRH" evidence="12">
    <location>
        <begin position="30"/>
        <end position="174"/>
    </location>
</feature>
<dbReference type="InterPro" id="IPR009011">
    <property type="entry name" value="Man6P_isomerase_rcpt-bd_dom_sf"/>
</dbReference>
<feature type="region of interest" description="Disordered" evidence="9">
    <location>
        <begin position="299"/>
        <end position="397"/>
    </location>
</feature>
<evidence type="ECO:0000256" key="6">
    <source>
        <dbReference type="ARBA" id="ARBA00023136"/>
    </source>
</evidence>
<keyword evidence="2" id="KW-0813">Transport</keyword>
<keyword evidence="7" id="KW-1015">Disulfide bond</keyword>
<feature type="transmembrane region" description="Helical" evidence="10">
    <location>
        <begin position="182"/>
        <end position="205"/>
    </location>
</feature>
<keyword evidence="4 11" id="KW-0732">Signal</keyword>
<dbReference type="GO" id="GO:0007034">
    <property type="term" value="P:vacuolar transport"/>
    <property type="evidence" value="ECO:0007669"/>
    <property type="project" value="TreeGrafter"/>
</dbReference>
<proteinExistence type="predicted"/>
<keyword evidence="3 10" id="KW-0812">Transmembrane</keyword>
<protein>
    <recommendedName>
        <fullName evidence="12">MRH domain-containing protein</fullName>
    </recommendedName>
</protein>
<dbReference type="Proteomes" id="UP000027265">
    <property type="component" value="Unassembled WGS sequence"/>
</dbReference>
<sequence>MVHTSIVTLSTLLCWTLAFLMTGVSAVEEKLCTAKRDGKYFDLNRLSASKDYTFKSATGQDYYINVCKSVMTETWHLDRADQVGAFARKERGDFSIGSVNRTLDVQDGHPLLFLGEGSPCSNAGSLRAATAIRFVCDTSVFAAGSPKLIAQIPQGDSDACAFFLEWRTSYACPTHEPSESSGIMVVLATIAGSLFILYIVASILYNRYVLYKRGFDQLPRISIFSFTDTVDFFHDCFERVQSQRRGYGYARYQGGGGRGGVNPASHQAQSGGVPSVGGGVNPASHQANVAADINPASHQATVGRASPPVAPRVERPRVPASAEEREELFSVGRDEEEGMGSPPVPPPKQSLSQVQVQGSRSPQPLRSFGRQPVPLQPHPDAKLVDESDEEEDDDDEE</sequence>
<evidence type="ECO:0000313" key="14">
    <source>
        <dbReference type="Proteomes" id="UP000027265"/>
    </source>
</evidence>
<dbReference type="InParanoid" id="A0A067Q9Q1"/>
<dbReference type="SMART" id="SM01404">
    <property type="entry name" value="CIMR"/>
    <property type="match status" value="1"/>
</dbReference>
<evidence type="ECO:0000256" key="4">
    <source>
        <dbReference type="ARBA" id="ARBA00022729"/>
    </source>
</evidence>
<dbReference type="EMBL" id="KL197710">
    <property type="protein sequence ID" value="KDQ62880.1"/>
    <property type="molecule type" value="Genomic_DNA"/>
</dbReference>
<dbReference type="GO" id="GO:0000139">
    <property type="term" value="C:Golgi membrane"/>
    <property type="evidence" value="ECO:0007669"/>
    <property type="project" value="UniProtKB-SubCell"/>
</dbReference>
<dbReference type="Gene3D" id="2.70.130.10">
    <property type="entry name" value="Mannose-6-phosphate receptor binding domain"/>
    <property type="match status" value="1"/>
</dbReference>
<dbReference type="OrthoDB" id="4504960at2759"/>
<evidence type="ECO:0000256" key="2">
    <source>
        <dbReference type="ARBA" id="ARBA00022448"/>
    </source>
</evidence>
<feature type="signal peptide" evidence="11">
    <location>
        <begin position="1"/>
        <end position="26"/>
    </location>
</feature>
<dbReference type="GO" id="GO:0005770">
    <property type="term" value="C:late endosome"/>
    <property type="evidence" value="ECO:0007669"/>
    <property type="project" value="TreeGrafter"/>
</dbReference>
<dbReference type="STRING" id="933084.A0A067Q9Q1"/>
<evidence type="ECO:0000256" key="10">
    <source>
        <dbReference type="SAM" id="Phobius"/>
    </source>
</evidence>
<evidence type="ECO:0000256" key="1">
    <source>
        <dbReference type="ARBA" id="ARBA00004308"/>
    </source>
</evidence>
<dbReference type="InterPro" id="IPR028927">
    <property type="entry name" value="Man-6-P_rcpt"/>
</dbReference>
<accession>A0A067Q9Q1</accession>
<dbReference type="FunCoup" id="A0A067Q9Q1">
    <property type="interactions" value="71"/>
</dbReference>
<keyword evidence="6 10" id="KW-0472">Membrane</keyword>
<reference evidence="14" key="1">
    <citation type="journal article" date="2014" name="Proc. Natl. Acad. Sci. U.S.A.">
        <title>Extensive sampling of basidiomycete genomes demonstrates inadequacy of the white-rot/brown-rot paradigm for wood decay fungi.</title>
        <authorList>
            <person name="Riley R."/>
            <person name="Salamov A.A."/>
            <person name="Brown D.W."/>
            <person name="Nagy L.G."/>
            <person name="Floudas D."/>
            <person name="Held B.W."/>
            <person name="Levasseur A."/>
            <person name="Lombard V."/>
            <person name="Morin E."/>
            <person name="Otillar R."/>
            <person name="Lindquist E.A."/>
            <person name="Sun H."/>
            <person name="LaButti K.M."/>
            <person name="Schmutz J."/>
            <person name="Jabbour D."/>
            <person name="Luo H."/>
            <person name="Baker S.E."/>
            <person name="Pisabarro A.G."/>
            <person name="Walton J.D."/>
            <person name="Blanchette R.A."/>
            <person name="Henrissat B."/>
            <person name="Martin F."/>
            <person name="Cullen D."/>
            <person name="Hibbett D.S."/>
            <person name="Grigoriev I.V."/>
        </authorList>
    </citation>
    <scope>NUCLEOTIDE SEQUENCE [LARGE SCALE GENOMIC DNA]</scope>
    <source>
        <strain evidence="14">MUCL 33604</strain>
    </source>
</reference>
<dbReference type="Pfam" id="PF02157">
    <property type="entry name" value="Man-6-P_recep"/>
    <property type="match status" value="1"/>
</dbReference>
<dbReference type="HOGENOM" id="CLU_631679_0_0_1"/>
<evidence type="ECO:0000256" key="9">
    <source>
        <dbReference type="SAM" id="MobiDB-lite"/>
    </source>
</evidence>
<dbReference type="PROSITE" id="PS51914">
    <property type="entry name" value="MRH"/>
    <property type="match status" value="1"/>
</dbReference>
<keyword evidence="8" id="KW-0325">Glycoprotein</keyword>
<dbReference type="AlphaFoldDB" id="A0A067Q9Q1"/>
<keyword evidence="5 10" id="KW-1133">Transmembrane helix</keyword>
<name>A0A067Q9Q1_9AGAM</name>
<evidence type="ECO:0000256" key="5">
    <source>
        <dbReference type="ARBA" id="ARBA00022989"/>
    </source>
</evidence>
<feature type="region of interest" description="Disordered" evidence="9">
    <location>
        <begin position="256"/>
        <end position="284"/>
    </location>
</feature>